<sequence length="301" mass="32386">MAEEDDSSLLVLLVETHARLWSMLSPEQSAGSSQPPALSGTGYLTQVLAFVNTFLMLNEANRVAIFATDTADSHLLYQSPSLQNPTGRKRPGLVPASAAAETLGHLVTLLEQEPSSTEPQPGPVLSAALSRALCFIHKAQHGAAAPSKDRPRPRILCLHGSPDEPSQYIAIMNAIFAAQKHEVVIDACMVADVDSAFLQQAAHLTHGVYLHPTKRAALLQHLLSVFMCDTFSRSFLRLPKATGVDFRASCFCHKRLIDLGFVCSVCLSIFCQASSECTTCGTSFVMARSPASKRKAVSPPS</sequence>
<name>A0AAW1PD19_9CHLO</name>
<proteinExistence type="inferred from homology"/>
<keyword evidence="13" id="KW-1185">Reference proteome</keyword>
<dbReference type="Proteomes" id="UP001489004">
    <property type="component" value="Unassembled WGS sequence"/>
</dbReference>
<evidence type="ECO:0000256" key="10">
    <source>
        <dbReference type="ARBA" id="ARBA00023242"/>
    </source>
</evidence>
<comment type="function">
    <text evidence="11">Component of the general transcription and DNA repair factor IIH (TFIIH) core complex, which is involved in general and transcription-coupled nucleotide excision repair (NER) of damaged DNA and, when complexed to CAK, in RNA transcription by RNA polymerase II. In NER, TFIIH acts by opening DNA around the lesion to allow the excision of the damaged oligonucleotide and its replacement by a new DNA fragment. In transcription, TFIIH has an essential role in transcription initiation. When the pre-initiation complex (PIC) has been established, TFIIH is required for promoter opening and promoter escape. Phosphorylation of the C-terminal tail (CTD) of the largest subunit of RNA polymerase II by the kinase module CAK controls the initiation of transcription.</text>
</comment>
<keyword evidence="6 11" id="KW-0862">Zinc</keyword>
<evidence type="ECO:0000256" key="7">
    <source>
        <dbReference type="ARBA" id="ARBA00023015"/>
    </source>
</evidence>
<gene>
    <name evidence="12" type="ORF">WJX72_009675</name>
</gene>
<evidence type="ECO:0000256" key="8">
    <source>
        <dbReference type="ARBA" id="ARBA00023163"/>
    </source>
</evidence>
<dbReference type="Gene3D" id="3.40.50.410">
    <property type="entry name" value="von Willebrand factor, type A domain"/>
    <property type="match status" value="1"/>
</dbReference>
<dbReference type="GO" id="GO:0008270">
    <property type="term" value="F:zinc ion binding"/>
    <property type="evidence" value="ECO:0007669"/>
    <property type="project" value="UniProtKB-KW"/>
</dbReference>
<evidence type="ECO:0000256" key="9">
    <source>
        <dbReference type="ARBA" id="ARBA00023204"/>
    </source>
</evidence>
<comment type="caution">
    <text evidence="12">The sequence shown here is derived from an EMBL/GenBank/DDBJ whole genome shotgun (WGS) entry which is preliminary data.</text>
</comment>
<keyword evidence="5 11" id="KW-0863">Zinc-finger</keyword>
<keyword evidence="8 11" id="KW-0804">Transcription</keyword>
<reference evidence="12 13" key="1">
    <citation type="journal article" date="2024" name="Nat. Commun.">
        <title>Phylogenomics reveals the evolutionary origins of lichenization in chlorophyte algae.</title>
        <authorList>
            <person name="Puginier C."/>
            <person name="Libourel C."/>
            <person name="Otte J."/>
            <person name="Skaloud P."/>
            <person name="Haon M."/>
            <person name="Grisel S."/>
            <person name="Petersen M."/>
            <person name="Berrin J.G."/>
            <person name="Delaux P.M."/>
            <person name="Dal Grande F."/>
            <person name="Keller J."/>
        </authorList>
    </citation>
    <scope>NUCLEOTIDE SEQUENCE [LARGE SCALE GENOMIC DNA]</scope>
    <source>
        <strain evidence="12 13">SAG 2043</strain>
    </source>
</reference>
<evidence type="ECO:0000256" key="3">
    <source>
        <dbReference type="ARBA" id="ARBA00022723"/>
    </source>
</evidence>
<dbReference type="PANTHER" id="PTHR12831:SF0">
    <property type="entry name" value="GENERAL TRANSCRIPTION FACTOR IIH SUBUNIT 3"/>
    <property type="match status" value="1"/>
</dbReference>
<protein>
    <recommendedName>
        <fullName evidence="11">General transcription and DNA repair factor IIH subunit TFB4</fullName>
    </recommendedName>
    <alternativeName>
        <fullName evidence="11">RNA polymerase II transcription factor B subunit 4</fullName>
    </alternativeName>
</protein>
<dbReference type="GO" id="GO:0000439">
    <property type="term" value="C:transcription factor TFIIH core complex"/>
    <property type="evidence" value="ECO:0007669"/>
    <property type="project" value="UniProtKB-UniRule"/>
</dbReference>
<dbReference type="InterPro" id="IPR004600">
    <property type="entry name" value="TFIIH_Tfb4/GTF2H3"/>
</dbReference>
<comment type="subcellular location">
    <subcellularLocation>
        <location evidence="1 11">Nucleus</location>
    </subcellularLocation>
</comment>
<evidence type="ECO:0000313" key="13">
    <source>
        <dbReference type="Proteomes" id="UP001489004"/>
    </source>
</evidence>
<evidence type="ECO:0000256" key="6">
    <source>
        <dbReference type="ARBA" id="ARBA00022833"/>
    </source>
</evidence>
<dbReference type="GO" id="GO:0005675">
    <property type="term" value="C:transcription factor TFIIH holo complex"/>
    <property type="evidence" value="ECO:0007669"/>
    <property type="project" value="UniProtKB-UniRule"/>
</dbReference>
<dbReference type="GO" id="GO:0006355">
    <property type="term" value="P:regulation of DNA-templated transcription"/>
    <property type="evidence" value="ECO:0007669"/>
    <property type="project" value="InterPro"/>
</dbReference>
<evidence type="ECO:0000256" key="4">
    <source>
        <dbReference type="ARBA" id="ARBA00022763"/>
    </source>
</evidence>
<dbReference type="GO" id="GO:0006289">
    <property type="term" value="P:nucleotide-excision repair"/>
    <property type="evidence" value="ECO:0007669"/>
    <property type="project" value="UniProtKB-UniRule"/>
</dbReference>
<dbReference type="PANTHER" id="PTHR12831">
    <property type="entry name" value="TRANSCRIPTION INITIATION FACTOR IIH TFIIH , POLYPEPTIDE 3-RELATED"/>
    <property type="match status" value="1"/>
</dbReference>
<evidence type="ECO:0000256" key="2">
    <source>
        <dbReference type="ARBA" id="ARBA00005273"/>
    </source>
</evidence>
<keyword evidence="7 11" id="KW-0805">Transcription regulation</keyword>
<keyword evidence="9 11" id="KW-0234">DNA repair</keyword>
<keyword evidence="4 11" id="KW-0227">DNA damage</keyword>
<comment type="similarity">
    <text evidence="2 11">Belongs to the TFB4 family.</text>
</comment>
<keyword evidence="3 11" id="KW-0479">Metal-binding</keyword>
<dbReference type="AlphaFoldDB" id="A0AAW1PD19"/>
<dbReference type="InterPro" id="IPR036465">
    <property type="entry name" value="vWFA_dom_sf"/>
</dbReference>
<organism evidence="12 13">
    <name type="scientific">[Myrmecia] bisecta</name>
    <dbReference type="NCBI Taxonomy" id="41462"/>
    <lineage>
        <taxon>Eukaryota</taxon>
        <taxon>Viridiplantae</taxon>
        <taxon>Chlorophyta</taxon>
        <taxon>core chlorophytes</taxon>
        <taxon>Trebouxiophyceae</taxon>
        <taxon>Trebouxiales</taxon>
        <taxon>Trebouxiaceae</taxon>
        <taxon>Myrmecia</taxon>
    </lineage>
</organism>
<evidence type="ECO:0000256" key="11">
    <source>
        <dbReference type="RuleBase" id="RU368090"/>
    </source>
</evidence>
<evidence type="ECO:0000313" key="12">
    <source>
        <dbReference type="EMBL" id="KAK9806311.1"/>
    </source>
</evidence>
<evidence type="ECO:0000256" key="5">
    <source>
        <dbReference type="ARBA" id="ARBA00022771"/>
    </source>
</evidence>
<accession>A0AAW1PD19</accession>
<keyword evidence="10 11" id="KW-0539">Nucleus</keyword>
<dbReference type="EMBL" id="JALJOR010000014">
    <property type="protein sequence ID" value="KAK9806311.1"/>
    <property type="molecule type" value="Genomic_DNA"/>
</dbReference>
<comment type="subunit">
    <text evidence="11">Component of the 7-subunit TFIIH core complex composed of XPB, XPD, TFB1/GTF2H1, GTF2H2/P44, TFB4/GTF2H3, TFB2/GTF2H4 and TFB5/GTF2H5, which is active in NER. The core complex associates with the 3-subunit CDK-activating kinase (CAK) module composed of CYCH1/cyclin H1, CDKD and MAT1/At4g30820 to form the 10-subunit holoenzyme (holo-TFIIH) active in transcription.</text>
</comment>
<evidence type="ECO:0000256" key="1">
    <source>
        <dbReference type="ARBA" id="ARBA00004123"/>
    </source>
</evidence>
<dbReference type="Pfam" id="PF03850">
    <property type="entry name" value="Tfb4"/>
    <property type="match status" value="1"/>
</dbReference>